<comment type="subcellular location">
    <subcellularLocation>
        <location evidence="7">Cell membrane</location>
        <topology evidence="7">Multi-pass membrane protein</topology>
    </subcellularLocation>
</comment>
<evidence type="ECO:0000256" key="7">
    <source>
        <dbReference type="HAMAP-Rule" id="MF_00631"/>
    </source>
</evidence>
<keyword evidence="2 7" id="KW-0132">Cell division</keyword>
<dbReference type="RefSeq" id="WP_251379651.1">
    <property type="nucleotide sequence ID" value="NZ_BAABKP010000001.1"/>
</dbReference>
<keyword evidence="9" id="KW-1185">Reference proteome</keyword>
<feature type="transmembrane region" description="Helical" evidence="7">
    <location>
        <begin position="36"/>
        <end position="59"/>
    </location>
</feature>
<keyword evidence="4 7" id="KW-1133">Transmembrane helix</keyword>
<protein>
    <recommendedName>
        <fullName evidence="7">Cell division protein CrgA</fullName>
    </recommendedName>
</protein>
<name>A0ABP9AY93_9MICC</name>
<dbReference type="Pfam" id="PF06781">
    <property type="entry name" value="CrgA"/>
    <property type="match status" value="1"/>
</dbReference>
<gene>
    <name evidence="7" type="primary">crgA</name>
    <name evidence="8" type="ORF">GCM10023352_00180</name>
</gene>
<comment type="caution">
    <text evidence="8">The sequence shown here is derived from an EMBL/GenBank/DDBJ whole genome shotgun (WGS) entry which is preliminary data.</text>
</comment>
<keyword evidence="5 7" id="KW-0472">Membrane</keyword>
<evidence type="ECO:0000313" key="8">
    <source>
        <dbReference type="EMBL" id="GAA4786660.1"/>
    </source>
</evidence>
<evidence type="ECO:0000256" key="6">
    <source>
        <dbReference type="ARBA" id="ARBA00023306"/>
    </source>
</evidence>
<evidence type="ECO:0000256" key="3">
    <source>
        <dbReference type="ARBA" id="ARBA00022692"/>
    </source>
</evidence>
<comment type="similarity">
    <text evidence="7">Belongs to the CrgA family.</text>
</comment>
<dbReference type="EMBL" id="BAABKP010000001">
    <property type="protein sequence ID" value="GAA4786660.1"/>
    <property type="molecule type" value="Genomic_DNA"/>
</dbReference>
<evidence type="ECO:0000256" key="2">
    <source>
        <dbReference type="ARBA" id="ARBA00022618"/>
    </source>
</evidence>
<evidence type="ECO:0000256" key="5">
    <source>
        <dbReference type="ARBA" id="ARBA00023136"/>
    </source>
</evidence>
<feature type="transmembrane region" description="Helical" evidence="7">
    <location>
        <begin position="71"/>
        <end position="90"/>
    </location>
</feature>
<accession>A0ABP9AY93</accession>
<organism evidence="8 9">
    <name type="scientific">Rothia endophytica</name>
    <dbReference type="NCBI Taxonomy" id="1324766"/>
    <lineage>
        <taxon>Bacteria</taxon>
        <taxon>Bacillati</taxon>
        <taxon>Actinomycetota</taxon>
        <taxon>Actinomycetes</taxon>
        <taxon>Micrococcales</taxon>
        <taxon>Micrococcaceae</taxon>
        <taxon>Rothia</taxon>
    </lineage>
</organism>
<keyword evidence="3 7" id="KW-0812">Transmembrane</keyword>
<keyword evidence="6 7" id="KW-0131">Cell cycle</keyword>
<sequence>MADSKSIRDEDLSEAELRRVAESMYSDDEFPSPTPLWYRVIMFTLMILGVLWIVTFYITQSTLPVAAAGNWNIGIGVGLIMVGLMMTTRWR</sequence>
<evidence type="ECO:0000256" key="1">
    <source>
        <dbReference type="ARBA" id="ARBA00022475"/>
    </source>
</evidence>
<proteinExistence type="inferred from homology"/>
<dbReference type="InterPro" id="IPR009619">
    <property type="entry name" value="CrgA"/>
</dbReference>
<keyword evidence="1 7" id="KW-1003">Cell membrane</keyword>
<comment type="function">
    <text evidence="7">Involved in cell division.</text>
</comment>
<evidence type="ECO:0000313" key="9">
    <source>
        <dbReference type="Proteomes" id="UP001500187"/>
    </source>
</evidence>
<dbReference type="Proteomes" id="UP001500187">
    <property type="component" value="Unassembled WGS sequence"/>
</dbReference>
<dbReference type="HAMAP" id="MF_00631">
    <property type="entry name" value="CrgA"/>
    <property type="match status" value="1"/>
</dbReference>
<reference evidence="9" key="1">
    <citation type="journal article" date="2019" name="Int. J. Syst. Evol. Microbiol.">
        <title>The Global Catalogue of Microorganisms (GCM) 10K type strain sequencing project: providing services to taxonomists for standard genome sequencing and annotation.</title>
        <authorList>
            <consortium name="The Broad Institute Genomics Platform"/>
            <consortium name="The Broad Institute Genome Sequencing Center for Infectious Disease"/>
            <person name="Wu L."/>
            <person name="Ma J."/>
        </authorList>
    </citation>
    <scope>NUCLEOTIDE SEQUENCE [LARGE SCALE GENOMIC DNA]</scope>
    <source>
        <strain evidence="9">JCM 18541</strain>
    </source>
</reference>
<evidence type="ECO:0000256" key="4">
    <source>
        <dbReference type="ARBA" id="ARBA00022989"/>
    </source>
</evidence>